<dbReference type="EMBL" id="SLWY01000009">
    <property type="protein sequence ID" value="TCO81306.1"/>
    <property type="molecule type" value="Genomic_DNA"/>
</dbReference>
<accession>A0A4R2L4D8</accession>
<sequence>MKRAGVGRLCCLLPSNQFEYYRADLLAAYRNAFGPSNVCWTEVEGYHLCDHATLERRILPFLHESEQIRNTG</sequence>
<dbReference type="Proteomes" id="UP000295765">
    <property type="component" value="Unassembled WGS sequence"/>
</dbReference>
<proteinExistence type="predicted"/>
<protein>
    <submittedName>
        <fullName evidence="1">Uncharacterized protein</fullName>
    </submittedName>
</protein>
<gene>
    <name evidence="1" type="ORF">EV699_109148</name>
</gene>
<dbReference type="AlphaFoldDB" id="A0A4R2L4D8"/>
<reference evidence="1 2" key="1">
    <citation type="submission" date="2019-03" db="EMBL/GenBank/DDBJ databases">
        <title>Genomic Encyclopedia of Type Strains, Phase IV (KMG-IV): sequencing the most valuable type-strain genomes for metagenomic binning, comparative biology and taxonomic classification.</title>
        <authorList>
            <person name="Goeker M."/>
        </authorList>
    </citation>
    <scope>NUCLEOTIDE SEQUENCE [LARGE SCALE GENOMIC DNA]</scope>
    <source>
        <strain evidence="1 2">DSM 25287</strain>
    </source>
</reference>
<evidence type="ECO:0000313" key="1">
    <source>
        <dbReference type="EMBL" id="TCO81306.1"/>
    </source>
</evidence>
<organism evidence="1 2">
    <name type="scientific">Plasticicumulans lactativorans</name>
    <dbReference type="NCBI Taxonomy" id="1133106"/>
    <lineage>
        <taxon>Bacteria</taxon>
        <taxon>Pseudomonadati</taxon>
        <taxon>Pseudomonadota</taxon>
        <taxon>Gammaproteobacteria</taxon>
        <taxon>Candidatus Competibacteraceae</taxon>
        <taxon>Plasticicumulans</taxon>
    </lineage>
</organism>
<keyword evidence="2" id="KW-1185">Reference proteome</keyword>
<comment type="caution">
    <text evidence="1">The sequence shown here is derived from an EMBL/GenBank/DDBJ whole genome shotgun (WGS) entry which is preliminary data.</text>
</comment>
<name>A0A4R2L4D8_9GAMM</name>
<evidence type="ECO:0000313" key="2">
    <source>
        <dbReference type="Proteomes" id="UP000295765"/>
    </source>
</evidence>